<comment type="caution">
    <text evidence="2">The sequence shown here is derived from an EMBL/GenBank/DDBJ whole genome shotgun (WGS) entry which is preliminary data.</text>
</comment>
<keyword evidence="3" id="KW-1185">Reference proteome</keyword>
<dbReference type="EMBL" id="JBHSMT010000029">
    <property type="protein sequence ID" value="MFC5475916.1"/>
    <property type="molecule type" value="Genomic_DNA"/>
</dbReference>
<sequence>MRQPEDTKTLELLSEPKRGRGRPRVENPMTPAERQRRSRRMRRSGDDGEYSLSSMVSSDAFFALSRLAAHFGLNRQQMLENLILDRQAFVLDRLKVDMPEWDAFFNRDKSQKLL</sequence>
<evidence type="ECO:0000313" key="3">
    <source>
        <dbReference type="Proteomes" id="UP001596045"/>
    </source>
</evidence>
<gene>
    <name evidence="2" type="ORF">ACFPM8_18300</name>
</gene>
<dbReference type="Proteomes" id="UP001596045">
    <property type="component" value="Unassembled WGS sequence"/>
</dbReference>
<accession>A0ABW0MEN6</accession>
<organism evidence="2 3">
    <name type="scientific">Paraherbaspirillum soli</name>
    <dbReference type="NCBI Taxonomy" id="631222"/>
    <lineage>
        <taxon>Bacteria</taxon>
        <taxon>Pseudomonadati</taxon>
        <taxon>Pseudomonadota</taxon>
        <taxon>Betaproteobacteria</taxon>
        <taxon>Burkholderiales</taxon>
        <taxon>Oxalobacteraceae</taxon>
        <taxon>Paraherbaspirillum</taxon>
    </lineage>
</organism>
<evidence type="ECO:0000256" key="1">
    <source>
        <dbReference type="SAM" id="MobiDB-lite"/>
    </source>
</evidence>
<dbReference type="RefSeq" id="WP_378999649.1">
    <property type="nucleotide sequence ID" value="NZ_JBHSMT010000029.1"/>
</dbReference>
<feature type="region of interest" description="Disordered" evidence="1">
    <location>
        <begin position="1"/>
        <end position="50"/>
    </location>
</feature>
<name>A0ABW0MEN6_9BURK</name>
<feature type="compositionally biased region" description="Basic and acidic residues" evidence="1">
    <location>
        <begin position="1"/>
        <end position="18"/>
    </location>
</feature>
<evidence type="ECO:0000313" key="2">
    <source>
        <dbReference type="EMBL" id="MFC5475916.1"/>
    </source>
</evidence>
<proteinExistence type="predicted"/>
<protein>
    <submittedName>
        <fullName evidence="2">Uncharacterized protein</fullName>
    </submittedName>
</protein>
<reference evidence="3" key="1">
    <citation type="journal article" date="2019" name="Int. J. Syst. Evol. Microbiol.">
        <title>The Global Catalogue of Microorganisms (GCM) 10K type strain sequencing project: providing services to taxonomists for standard genome sequencing and annotation.</title>
        <authorList>
            <consortium name="The Broad Institute Genomics Platform"/>
            <consortium name="The Broad Institute Genome Sequencing Center for Infectious Disease"/>
            <person name="Wu L."/>
            <person name="Ma J."/>
        </authorList>
    </citation>
    <scope>NUCLEOTIDE SEQUENCE [LARGE SCALE GENOMIC DNA]</scope>
    <source>
        <strain evidence="3">JCM 17066</strain>
    </source>
</reference>